<evidence type="ECO:0000313" key="7">
    <source>
        <dbReference type="EMBL" id="MFC7220121.1"/>
    </source>
</evidence>
<comment type="subcellular location">
    <subcellularLocation>
        <location evidence="1">Membrane</location>
        <topology evidence="1">Multi-pass membrane protein</topology>
    </subcellularLocation>
</comment>
<evidence type="ECO:0000259" key="6">
    <source>
        <dbReference type="Pfam" id="PF07291"/>
    </source>
</evidence>
<reference evidence="8" key="1">
    <citation type="journal article" date="2019" name="Int. J. Syst. Evol. Microbiol.">
        <title>The Global Catalogue of Microorganisms (GCM) 10K type strain sequencing project: providing services to taxonomists for standard genome sequencing and annotation.</title>
        <authorList>
            <consortium name="The Broad Institute Genomics Platform"/>
            <consortium name="The Broad Institute Genome Sequencing Center for Infectious Disease"/>
            <person name="Wu L."/>
            <person name="Ma J."/>
        </authorList>
    </citation>
    <scope>NUCLEOTIDE SEQUENCE [LARGE SCALE GENOMIC DNA]</scope>
    <source>
        <strain evidence="8">CGMCC 1.13681</strain>
    </source>
</reference>
<organism evidence="7 8">
    <name type="scientific">Streptomyces polyrhachis</name>
    <dbReference type="NCBI Taxonomy" id="1282885"/>
    <lineage>
        <taxon>Bacteria</taxon>
        <taxon>Bacillati</taxon>
        <taxon>Actinomycetota</taxon>
        <taxon>Actinomycetes</taxon>
        <taxon>Kitasatosporales</taxon>
        <taxon>Streptomycetaceae</taxon>
        <taxon>Streptomyces</taxon>
    </lineage>
</organism>
<dbReference type="EMBL" id="JBHSZO010000029">
    <property type="protein sequence ID" value="MFC7220121.1"/>
    <property type="molecule type" value="Genomic_DNA"/>
</dbReference>
<keyword evidence="8" id="KW-1185">Reference proteome</keyword>
<evidence type="ECO:0000256" key="3">
    <source>
        <dbReference type="ARBA" id="ARBA00022989"/>
    </source>
</evidence>
<feature type="transmembrane region" description="Helical" evidence="5">
    <location>
        <begin position="66"/>
        <end position="89"/>
    </location>
</feature>
<dbReference type="RefSeq" id="WP_386416562.1">
    <property type="nucleotide sequence ID" value="NZ_JBHSZO010000029.1"/>
</dbReference>
<evidence type="ECO:0000256" key="5">
    <source>
        <dbReference type="SAM" id="Phobius"/>
    </source>
</evidence>
<dbReference type="InterPro" id="IPR009908">
    <property type="entry name" value="Methylamine_util_MauE"/>
</dbReference>
<keyword evidence="2 5" id="KW-0812">Transmembrane</keyword>
<dbReference type="Pfam" id="PF07291">
    <property type="entry name" value="MauE"/>
    <property type="match status" value="1"/>
</dbReference>
<evidence type="ECO:0000313" key="8">
    <source>
        <dbReference type="Proteomes" id="UP001596413"/>
    </source>
</evidence>
<keyword evidence="4 5" id="KW-0472">Membrane</keyword>
<feature type="transmembrane region" description="Helical" evidence="5">
    <location>
        <begin position="125"/>
        <end position="145"/>
    </location>
</feature>
<proteinExistence type="predicted"/>
<dbReference type="Proteomes" id="UP001596413">
    <property type="component" value="Unassembled WGS sequence"/>
</dbReference>
<gene>
    <name evidence="7" type="ORF">ACFQLX_18415</name>
</gene>
<keyword evidence="3 5" id="KW-1133">Transmembrane helix</keyword>
<protein>
    <submittedName>
        <fullName evidence="7">MauE/DoxX family redox-associated membrane protein</fullName>
    </submittedName>
</protein>
<evidence type="ECO:0000256" key="1">
    <source>
        <dbReference type="ARBA" id="ARBA00004141"/>
    </source>
</evidence>
<accession>A0ABW2GJI9</accession>
<comment type="caution">
    <text evidence="7">The sequence shown here is derived from an EMBL/GenBank/DDBJ whole genome shotgun (WGS) entry which is preliminary data.</text>
</comment>
<name>A0ABW2GJI9_9ACTN</name>
<evidence type="ECO:0000256" key="4">
    <source>
        <dbReference type="ARBA" id="ARBA00023136"/>
    </source>
</evidence>
<feature type="transmembrane region" description="Helical" evidence="5">
    <location>
        <begin position="151"/>
        <end position="171"/>
    </location>
</feature>
<sequence length="289" mass="29087">MAMVSADALGLAAVLLGALLGATGGAKLLSPAPRLRGQALDTALERALGRLDRAVLALRLVGGVELLAGLALLAAPGAASGAAALALGLGFSGYLAWARATAPQSSCGCTAGDDAPIGVRAFSRAGLVAVGGAAVLAAATPWWSYAGAHPGWALSLLAPGAALVVAVHRDLRVPARRLRLRLLGHPLGGDPAAVPVEGSVELLERSLAWDTLNTVVRSGLLDHWEDADGWRFLRYSGLHESPAGVRAVSVVFALSARARLGGGDPVVRVAMVDAESGEVLPVPEAVGAG</sequence>
<evidence type="ECO:0000256" key="2">
    <source>
        <dbReference type="ARBA" id="ARBA00022692"/>
    </source>
</evidence>
<feature type="domain" description="Methylamine utilisation protein MauE" evidence="6">
    <location>
        <begin position="10"/>
        <end position="136"/>
    </location>
</feature>